<gene>
    <name evidence="1" type="ORF">IAB70_00565</name>
</gene>
<proteinExistence type="predicted"/>
<evidence type="ECO:0000313" key="1">
    <source>
        <dbReference type="EMBL" id="HIU51110.1"/>
    </source>
</evidence>
<reference evidence="1" key="2">
    <citation type="journal article" date="2021" name="PeerJ">
        <title>Extensive microbial diversity within the chicken gut microbiome revealed by metagenomics and culture.</title>
        <authorList>
            <person name="Gilroy R."/>
            <person name="Ravi A."/>
            <person name="Getino M."/>
            <person name="Pursley I."/>
            <person name="Horton D.L."/>
            <person name="Alikhan N.F."/>
            <person name="Baker D."/>
            <person name="Gharbi K."/>
            <person name="Hall N."/>
            <person name="Watson M."/>
            <person name="Adriaenssens E.M."/>
            <person name="Foster-Nyarko E."/>
            <person name="Jarju S."/>
            <person name="Secka A."/>
            <person name="Antonio M."/>
            <person name="Oren A."/>
            <person name="Chaudhuri R.R."/>
            <person name="La Ragione R."/>
            <person name="Hildebrand F."/>
            <person name="Pallen M.J."/>
        </authorList>
    </citation>
    <scope>NUCLEOTIDE SEQUENCE</scope>
    <source>
        <strain evidence="1">CHK195-15760</strain>
    </source>
</reference>
<sequence>MDLKKQENILKKARMKIAISNFVEEEKKMTKNKLWKTVATFLLTIGITTGLVYATSVAYEKIWKEPEQYTLNSKITEEEKEECISEEEAKKIGNDYLRKIGFKEEEIQGLQLEKSNIRDEIQWFMTSGFASLVIEGKTGRIVSVSIPSYNYEIPKNAGVTRQEAKKVAYELLEKYKPNDDTGEYELITLTRNANKDEDAYIWYAVFYKKYGDLLNEKESIRIGWIPTINSLYSLSFVHNVYENNEVVISKEDAIKIATEKDKQIETEKKIKNTTAELRIESMNESVYLRENNKEEYESGMLNRNQMEKVNGMYKIKEGAVFYRTEERVRKVWRVIIEYDVSETKSPLDAYTYYVDATTGEIIGGELGNPVPGEEGILEDPYNVMNK</sequence>
<evidence type="ECO:0008006" key="3">
    <source>
        <dbReference type="Google" id="ProtNLM"/>
    </source>
</evidence>
<dbReference type="Proteomes" id="UP000824093">
    <property type="component" value="Unassembled WGS sequence"/>
</dbReference>
<comment type="caution">
    <text evidence="1">The sequence shown here is derived from an EMBL/GenBank/DDBJ whole genome shotgun (WGS) entry which is preliminary data.</text>
</comment>
<protein>
    <recommendedName>
        <fullName evidence="3">PepSY domain-containing protein</fullName>
    </recommendedName>
</protein>
<dbReference type="EMBL" id="DVNH01000005">
    <property type="protein sequence ID" value="HIU51110.1"/>
    <property type="molecule type" value="Genomic_DNA"/>
</dbReference>
<organism evidence="1 2">
    <name type="scientific">Candidatus Merdicola faecigallinarum</name>
    <dbReference type="NCBI Taxonomy" id="2840862"/>
    <lineage>
        <taxon>Bacteria</taxon>
        <taxon>Bacillati</taxon>
        <taxon>Bacillota</taxon>
        <taxon>Clostridia</taxon>
        <taxon>Candidatus Merdicola</taxon>
    </lineage>
</organism>
<reference evidence="1" key="1">
    <citation type="submission" date="2020-10" db="EMBL/GenBank/DDBJ databases">
        <authorList>
            <person name="Gilroy R."/>
        </authorList>
    </citation>
    <scope>NUCLEOTIDE SEQUENCE</scope>
    <source>
        <strain evidence="1">CHK195-15760</strain>
    </source>
</reference>
<evidence type="ECO:0000313" key="2">
    <source>
        <dbReference type="Proteomes" id="UP000824093"/>
    </source>
</evidence>
<accession>A0A9D1S8T0</accession>
<dbReference type="AlphaFoldDB" id="A0A9D1S8T0"/>
<name>A0A9D1S8T0_9FIRM</name>